<feature type="chain" id="PRO_5013382786" description="DUF4864 domain-containing protein" evidence="1">
    <location>
        <begin position="27"/>
        <end position="146"/>
    </location>
</feature>
<dbReference type="EMBL" id="FRBW01000003">
    <property type="protein sequence ID" value="SHM64013.1"/>
    <property type="molecule type" value="Genomic_DNA"/>
</dbReference>
<protein>
    <recommendedName>
        <fullName evidence="4">DUF4864 domain-containing protein</fullName>
    </recommendedName>
</protein>
<gene>
    <name evidence="2" type="ORF">SAMN05444272_2820</name>
</gene>
<evidence type="ECO:0008006" key="4">
    <source>
        <dbReference type="Google" id="ProtNLM"/>
    </source>
</evidence>
<reference evidence="2 3" key="1">
    <citation type="submission" date="2016-11" db="EMBL/GenBank/DDBJ databases">
        <authorList>
            <person name="Jaros S."/>
            <person name="Januszkiewicz K."/>
            <person name="Wedrychowicz H."/>
        </authorList>
    </citation>
    <scope>NUCLEOTIDE SEQUENCE [LARGE SCALE GENOMIC DNA]</scope>
    <source>
        <strain evidence="2 3">DSM 22153</strain>
    </source>
</reference>
<keyword evidence="1" id="KW-0732">Signal</keyword>
<dbReference type="OrthoDB" id="9130422at2"/>
<feature type="signal peptide" evidence="1">
    <location>
        <begin position="1"/>
        <end position="26"/>
    </location>
</feature>
<evidence type="ECO:0000313" key="3">
    <source>
        <dbReference type="Proteomes" id="UP000186002"/>
    </source>
</evidence>
<keyword evidence="3" id="KW-1185">Reference proteome</keyword>
<dbReference type="InterPro" id="IPR032347">
    <property type="entry name" value="DUF4864"/>
</dbReference>
<dbReference type="AlphaFoldDB" id="A0A1M7KFD3"/>
<proteinExistence type="predicted"/>
<evidence type="ECO:0000256" key="1">
    <source>
        <dbReference type="SAM" id="SignalP"/>
    </source>
</evidence>
<evidence type="ECO:0000313" key="2">
    <source>
        <dbReference type="EMBL" id="SHM64013.1"/>
    </source>
</evidence>
<sequence>MRFIGFFCLWVLAAVVFGTAGSSVSAQDASSGNGPAFQKIIKGQMNAFARGDAVQAFSFASRDLQHRFQTPDFFMQMVRQGYQPVYRPRDVSFGALKPGPQGPVQEVYVIGPDGETWLALYSFEQQEDGTWKISGCYLTKSPGLSA</sequence>
<dbReference type="Pfam" id="PF16156">
    <property type="entry name" value="DUF4864"/>
    <property type="match status" value="1"/>
</dbReference>
<name>A0A1M7KFD3_9HYPH</name>
<organism evidence="2 3">
    <name type="scientific">Roseibium suaedae</name>
    <dbReference type="NCBI Taxonomy" id="735517"/>
    <lineage>
        <taxon>Bacteria</taxon>
        <taxon>Pseudomonadati</taxon>
        <taxon>Pseudomonadota</taxon>
        <taxon>Alphaproteobacteria</taxon>
        <taxon>Hyphomicrobiales</taxon>
        <taxon>Stappiaceae</taxon>
        <taxon>Roseibium</taxon>
    </lineage>
</organism>
<dbReference type="RefSeq" id="WP_073013967.1">
    <property type="nucleotide sequence ID" value="NZ_FRBW01000003.1"/>
</dbReference>
<accession>A0A1M7KFD3</accession>
<dbReference type="Proteomes" id="UP000186002">
    <property type="component" value="Unassembled WGS sequence"/>
</dbReference>